<proteinExistence type="inferred from homology"/>
<dbReference type="InterPro" id="IPR015867">
    <property type="entry name" value="N-reg_PII/ATP_PRibTrfase_C"/>
</dbReference>
<protein>
    <recommendedName>
        <fullName evidence="2 4">GTP cyclohydrolase 1 type 2 homolog</fullName>
    </recommendedName>
</protein>
<evidence type="ECO:0000313" key="6">
    <source>
        <dbReference type="EMBL" id="KYO65182.1"/>
    </source>
</evidence>
<dbReference type="GO" id="GO:0046872">
    <property type="term" value="F:metal ion binding"/>
    <property type="evidence" value="ECO:0007669"/>
    <property type="project" value="UniProtKB-UniRule"/>
</dbReference>
<dbReference type="InterPro" id="IPR002678">
    <property type="entry name" value="DUF34/NIF3"/>
</dbReference>
<evidence type="ECO:0000256" key="3">
    <source>
        <dbReference type="ARBA" id="ARBA00022723"/>
    </source>
</evidence>
<evidence type="ECO:0000256" key="4">
    <source>
        <dbReference type="PIRNR" id="PIRNR037489"/>
    </source>
</evidence>
<feature type="binding site" evidence="5">
    <location>
        <position position="330"/>
    </location>
    <ligand>
        <name>a divalent metal cation</name>
        <dbReference type="ChEBI" id="CHEBI:60240"/>
        <label>1</label>
    </ligand>
</feature>
<dbReference type="PATRIC" id="fig|520767.4.peg.1887"/>
<dbReference type="FunFam" id="3.40.1390.30:FF:000001">
    <property type="entry name" value="GTP cyclohydrolase 1 type 2"/>
    <property type="match status" value="1"/>
</dbReference>
<dbReference type="NCBIfam" id="TIGR00486">
    <property type="entry name" value="YbgI_SA1388"/>
    <property type="match status" value="1"/>
</dbReference>
<dbReference type="RefSeq" id="WP_068748884.1">
    <property type="nucleotide sequence ID" value="NZ_LOHZ01000037.1"/>
</dbReference>
<gene>
    <name evidence="6" type="ORF">ATZ99_17710</name>
</gene>
<feature type="binding site" evidence="5">
    <location>
        <position position="66"/>
    </location>
    <ligand>
        <name>a divalent metal cation</name>
        <dbReference type="ChEBI" id="CHEBI:60240"/>
        <label>1</label>
    </ligand>
</feature>
<name>A0A162MBV9_9FIRM</name>
<organism evidence="6 7">
    <name type="scientific">Thermovenabulum gondwanense</name>
    <dbReference type="NCBI Taxonomy" id="520767"/>
    <lineage>
        <taxon>Bacteria</taxon>
        <taxon>Bacillati</taxon>
        <taxon>Bacillota</taxon>
        <taxon>Clostridia</taxon>
        <taxon>Thermosediminibacterales</taxon>
        <taxon>Thermosediminibacteraceae</taxon>
        <taxon>Thermovenabulum</taxon>
    </lineage>
</organism>
<dbReference type="FunFam" id="3.30.70.120:FF:000006">
    <property type="entry name" value="GTP cyclohydrolase 1 type 2 homolog"/>
    <property type="match status" value="1"/>
</dbReference>
<dbReference type="Gene3D" id="3.30.70.120">
    <property type="match status" value="1"/>
</dbReference>
<dbReference type="OrthoDB" id="9792792at2"/>
<dbReference type="PANTHER" id="PTHR13799:SF14">
    <property type="entry name" value="GTP CYCLOHYDROLASE 1 TYPE 2 HOMOLOG"/>
    <property type="match status" value="1"/>
</dbReference>
<keyword evidence="3 4" id="KW-0479">Metal-binding</keyword>
<evidence type="ECO:0000256" key="2">
    <source>
        <dbReference type="ARBA" id="ARBA00022112"/>
    </source>
</evidence>
<dbReference type="InterPro" id="IPR017221">
    <property type="entry name" value="DUF34/NIF3_bac"/>
</dbReference>
<reference evidence="6 7" key="1">
    <citation type="submission" date="2015-12" db="EMBL/GenBank/DDBJ databases">
        <title>Draft genome of Thermovenabulum gondwanense isolated from a red thermophilic microbial mat colonisisng an outflow channel of a bore well.</title>
        <authorList>
            <person name="Patel B.K."/>
        </authorList>
    </citation>
    <scope>NUCLEOTIDE SEQUENCE [LARGE SCALE GENOMIC DNA]</scope>
    <source>
        <strain evidence="6 7">R270</strain>
    </source>
</reference>
<dbReference type="GO" id="GO:0016787">
    <property type="term" value="F:hydrolase activity"/>
    <property type="evidence" value="ECO:0007669"/>
    <property type="project" value="UniProtKB-KW"/>
</dbReference>
<dbReference type="GO" id="GO:0005737">
    <property type="term" value="C:cytoplasm"/>
    <property type="evidence" value="ECO:0007669"/>
    <property type="project" value="TreeGrafter"/>
</dbReference>
<dbReference type="STRING" id="520767.ATZ99_17710"/>
<keyword evidence="6" id="KW-0378">Hydrolase</keyword>
<evidence type="ECO:0000256" key="1">
    <source>
        <dbReference type="ARBA" id="ARBA00006964"/>
    </source>
</evidence>
<dbReference type="InterPro" id="IPR036069">
    <property type="entry name" value="DUF34/NIF3_sf"/>
</dbReference>
<evidence type="ECO:0000313" key="7">
    <source>
        <dbReference type="Proteomes" id="UP000075737"/>
    </source>
</evidence>
<feature type="binding site" evidence="5">
    <location>
        <position position="65"/>
    </location>
    <ligand>
        <name>a divalent metal cation</name>
        <dbReference type="ChEBI" id="CHEBI:60240"/>
        <label>1</label>
    </ligand>
</feature>
<dbReference type="Pfam" id="PF01784">
    <property type="entry name" value="DUF34_NIF3"/>
    <property type="match status" value="1"/>
</dbReference>
<feature type="binding site" evidence="5">
    <location>
        <position position="104"/>
    </location>
    <ligand>
        <name>a divalent metal cation</name>
        <dbReference type="ChEBI" id="CHEBI:60240"/>
        <label>1</label>
    </ligand>
</feature>
<dbReference type="PIRSF" id="PIRSF037489">
    <property type="entry name" value="UCP037489_NIF3_YqfO"/>
    <property type="match status" value="1"/>
</dbReference>
<keyword evidence="7" id="KW-1185">Reference proteome</keyword>
<comment type="similarity">
    <text evidence="1 4">Belongs to the GTP cyclohydrolase I type 2/NIF3 family.</text>
</comment>
<dbReference type="Gene3D" id="3.40.1390.30">
    <property type="entry name" value="NIF3 (NGG1p interacting factor 3)-like"/>
    <property type="match status" value="2"/>
</dbReference>
<evidence type="ECO:0000256" key="5">
    <source>
        <dbReference type="PIRSR" id="PIRSR602678-1"/>
    </source>
</evidence>
<feature type="binding site" evidence="5">
    <location>
        <position position="334"/>
    </location>
    <ligand>
        <name>a divalent metal cation</name>
        <dbReference type="ChEBI" id="CHEBI:60240"/>
        <label>1</label>
    </ligand>
</feature>
<dbReference type="AlphaFoldDB" id="A0A162MBV9"/>
<dbReference type="EMBL" id="LOHZ01000037">
    <property type="protein sequence ID" value="KYO65182.1"/>
    <property type="molecule type" value="Genomic_DNA"/>
</dbReference>
<dbReference type="Proteomes" id="UP000075737">
    <property type="component" value="Unassembled WGS sequence"/>
</dbReference>
<accession>A0A162MBV9</accession>
<dbReference type="SUPFAM" id="SSF102705">
    <property type="entry name" value="NIF3 (NGG1p interacting factor 3)-like"/>
    <property type="match status" value="1"/>
</dbReference>
<dbReference type="PANTHER" id="PTHR13799">
    <property type="entry name" value="NGG1 INTERACTING FACTOR 3"/>
    <property type="match status" value="1"/>
</dbReference>
<comment type="caution">
    <text evidence="6">The sequence shown here is derived from an EMBL/GenBank/DDBJ whole genome shotgun (WGS) entry which is preliminary data.</text>
</comment>
<sequence>MPSCATIINIIEKLAPKNLAFDWDNTGIQIGNYNKEVKKILIALSVTEDVVEYAYEKDFDMVVAHHPLIFKPLKNVRKDQLLGRIIYKAIEKDITIYSAHTNLDVAEEGVNEILAHLLGLERIEILKETSTEPLKKIVVFVPEGYEDKIVEAMGNAGAGFVGKYSNCSFKVKGEGTFKPEEGANPFIGKKGKLEKVKEYRIETIAPENKVKGVINAVLKVHPYEEVAYDVYPVDNEGKKYGIGRIGFLKQEMSLEEFACLVKDKLDLSTIRVVGELNKKVKKIAVCGGAGSDLIGTAIFKNADAFVTGDVKYHDALDAFMHGIALIDAGHSATEKIVLNRIKEYIEKSLDDINQEAYVEVYMEKELFKYL</sequence>